<dbReference type="OrthoDB" id="10017160at2759"/>
<dbReference type="EMBL" id="BGZK01001425">
    <property type="protein sequence ID" value="GBP79700.1"/>
    <property type="molecule type" value="Genomic_DNA"/>
</dbReference>
<name>A0A4C1YWV5_EUMVA</name>
<dbReference type="PANTHER" id="PTHR46060:SF1">
    <property type="entry name" value="MARINER MOS1 TRANSPOSASE-LIKE PROTEIN"/>
    <property type="match status" value="1"/>
</dbReference>
<evidence type="ECO:0000313" key="2">
    <source>
        <dbReference type="Proteomes" id="UP000299102"/>
    </source>
</evidence>
<protein>
    <recommendedName>
        <fullName evidence="3">Histone-lysine N-methyltransferase SETMAR</fullName>
    </recommendedName>
</protein>
<dbReference type="AlphaFoldDB" id="A0A4C1YWV5"/>
<comment type="caution">
    <text evidence="1">The sequence shown here is derived from an EMBL/GenBank/DDBJ whole genome shotgun (WGS) entry which is preliminary data.</text>
</comment>
<reference evidence="1 2" key="1">
    <citation type="journal article" date="2019" name="Commun. Biol.">
        <title>The bagworm genome reveals a unique fibroin gene that provides high tensile strength.</title>
        <authorList>
            <person name="Kono N."/>
            <person name="Nakamura H."/>
            <person name="Ohtoshi R."/>
            <person name="Tomita M."/>
            <person name="Numata K."/>
            <person name="Arakawa K."/>
        </authorList>
    </citation>
    <scope>NUCLEOTIDE SEQUENCE [LARGE SCALE GENOMIC DNA]</scope>
</reference>
<dbReference type="InterPro" id="IPR052709">
    <property type="entry name" value="Transposase-MT_Hybrid"/>
</dbReference>
<proteinExistence type="predicted"/>
<keyword evidence="2" id="KW-1185">Reference proteome</keyword>
<evidence type="ECO:0008006" key="3">
    <source>
        <dbReference type="Google" id="ProtNLM"/>
    </source>
</evidence>
<accession>A0A4C1YWV5</accession>
<organism evidence="1 2">
    <name type="scientific">Eumeta variegata</name>
    <name type="common">Bagworm moth</name>
    <name type="synonym">Eumeta japonica</name>
    <dbReference type="NCBI Taxonomy" id="151549"/>
    <lineage>
        <taxon>Eukaryota</taxon>
        <taxon>Metazoa</taxon>
        <taxon>Ecdysozoa</taxon>
        <taxon>Arthropoda</taxon>
        <taxon>Hexapoda</taxon>
        <taxon>Insecta</taxon>
        <taxon>Pterygota</taxon>
        <taxon>Neoptera</taxon>
        <taxon>Endopterygota</taxon>
        <taxon>Lepidoptera</taxon>
        <taxon>Glossata</taxon>
        <taxon>Ditrysia</taxon>
        <taxon>Tineoidea</taxon>
        <taxon>Psychidae</taxon>
        <taxon>Oiketicinae</taxon>
        <taxon>Eumeta</taxon>
    </lineage>
</organism>
<sequence>MKYLARRLFVAVDDKFSEDCTSTAVNKENIDAVRTMIKTGRHVTCHEIRESLGISINQIQSILHKQLDIKKLCSPWIPHNLTEAQKTNRVT</sequence>
<gene>
    <name evidence="1" type="ORF">EVAR_55836_1</name>
</gene>
<dbReference type="PANTHER" id="PTHR46060">
    <property type="entry name" value="MARINER MOS1 TRANSPOSASE-LIKE PROTEIN"/>
    <property type="match status" value="1"/>
</dbReference>
<dbReference type="Proteomes" id="UP000299102">
    <property type="component" value="Unassembled WGS sequence"/>
</dbReference>
<evidence type="ECO:0000313" key="1">
    <source>
        <dbReference type="EMBL" id="GBP79700.1"/>
    </source>
</evidence>